<dbReference type="InterPro" id="IPR002818">
    <property type="entry name" value="DJ-1/PfpI"/>
</dbReference>
<dbReference type="Proteomes" id="UP000663992">
    <property type="component" value="Unassembled WGS sequence"/>
</dbReference>
<accession>A0ABS3CS81</accession>
<dbReference type="InterPro" id="IPR052158">
    <property type="entry name" value="INH-QAR"/>
</dbReference>
<organism evidence="2 3">
    <name type="scientific">Bowmanella yangjiangensis</name>
    <dbReference type="NCBI Taxonomy" id="2811230"/>
    <lineage>
        <taxon>Bacteria</taxon>
        <taxon>Pseudomonadati</taxon>
        <taxon>Pseudomonadota</taxon>
        <taxon>Gammaproteobacteria</taxon>
        <taxon>Alteromonadales</taxon>
        <taxon>Alteromonadaceae</taxon>
        <taxon>Bowmanella</taxon>
    </lineage>
</organism>
<evidence type="ECO:0000259" key="1">
    <source>
        <dbReference type="Pfam" id="PF01965"/>
    </source>
</evidence>
<evidence type="ECO:0000313" key="3">
    <source>
        <dbReference type="Proteomes" id="UP000663992"/>
    </source>
</evidence>
<dbReference type="Pfam" id="PF01965">
    <property type="entry name" value="DJ-1_PfpI"/>
    <property type="match status" value="1"/>
</dbReference>
<name>A0ABS3CS81_9ALTE</name>
<protein>
    <submittedName>
        <fullName evidence="2">DJ-1/PfpI family protein</fullName>
    </submittedName>
</protein>
<keyword evidence="3" id="KW-1185">Reference proteome</keyword>
<proteinExistence type="predicted"/>
<dbReference type="SUPFAM" id="SSF52317">
    <property type="entry name" value="Class I glutamine amidotransferase-like"/>
    <property type="match status" value="1"/>
</dbReference>
<dbReference type="InterPro" id="IPR029062">
    <property type="entry name" value="Class_I_gatase-like"/>
</dbReference>
<feature type="domain" description="DJ-1/PfpI" evidence="1">
    <location>
        <begin position="1"/>
        <end position="165"/>
    </location>
</feature>
<sequence>MKIAVVLFDGFELLDVFGPLEMFGQLPDWKIVMVADKPGPVASTQGPCAWAEESLETFVCCDVLMVPGGKGTRTLIDNPDFIRWLKRAALGTEYLISVCTGSALLAKAGLLDSKQATSNRLAFDWVTTQGPKTLWQSDQRWVQDDKVFTSAGVSAGMDMSLAFIAHLYGQEKAQKIADYCEYHWLADPTEIDCQSPSPGSSD</sequence>
<dbReference type="PANTHER" id="PTHR43130:SF15">
    <property type="entry name" value="THIJ_PFPI FAMILY PROTEIN (AFU_ORTHOLOGUE AFUA_5G14240)"/>
    <property type="match status" value="1"/>
</dbReference>
<reference evidence="2 3" key="1">
    <citation type="submission" date="2021-03" db="EMBL/GenBank/DDBJ databases">
        <title>novel species isolated from a fishpond in China.</title>
        <authorList>
            <person name="Lu H."/>
            <person name="Cai Z."/>
        </authorList>
    </citation>
    <scope>NUCLEOTIDE SEQUENCE [LARGE SCALE GENOMIC DNA]</scope>
    <source>
        <strain evidence="2 3">Y57</strain>
    </source>
</reference>
<dbReference type="EMBL" id="JAFKCS010000001">
    <property type="protein sequence ID" value="MBN7818514.1"/>
    <property type="molecule type" value="Genomic_DNA"/>
</dbReference>
<evidence type="ECO:0000313" key="2">
    <source>
        <dbReference type="EMBL" id="MBN7818514.1"/>
    </source>
</evidence>
<dbReference type="Gene3D" id="3.40.50.880">
    <property type="match status" value="1"/>
</dbReference>
<comment type="caution">
    <text evidence="2">The sequence shown here is derived from an EMBL/GenBank/DDBJ whole genome shotgun (WGS) entry which is preliminary data.</text>
</comment>
<dbReference type="RefSeq" id="WP_206592334.1">
    <property type="nucleotide sequence ID" value="NZ_JAFKCS010000001.1"/>
</dbReference>
<gene>
    <name evidence="2" type="ORF">J0A65_01485</name>
</gene>
<dbReference type="CDD" id="cd03139">
    <property type="entry name" value="GATase1_PfpI_2"/>
    <property type="match status" value="1"/>
</dbReference>
<dbReference type="PANTHER" id="PTHR43130">
    <property type="entry name" value="ARAC-FAMILY TRANSCRIPTIONAL REGULATOR"/>
    <property type="match status" value="1"/>
</dbReference>